<accession>L8H2L9</accession>
<dbReference type="SUPFAM" id="SSF54631">
    <property type="entry name" value="CBS-domain pair"/>
    <property type="match status" value="2"/>
</dbReference>
<dbReference type="PANTHER" id="PTHR13780">
    <property type="entry name" value="AMP-ACTIVATED PROTEIN KINASE, GAMMA REGULATORY SUBUNIT"/>
    <property type="match status" value="1"/>
</dbReference>
<proteinExistence type="predicted"/>
<keyword evidence="1" id="KW-0677">Repeat</keyword>
<dbReference type="InterPro" id="IPR000644">
    <property type="entry name" value="CBS_dom"/>
</dbReference>
<dbReference type="AlphaFoldDB" id="L8H2L9"/>
<dbReference type="EMBL" id="KB007933">
    <property type="protein sequence ID" value="ELR19475.1"/>
    <property type="molecule type" value="Genomic_DNA"/>
</dbReference>
<evidence type="ECO:0000256" key="3">
    <source>
        <dbReference type="PROSITE-ProRule" id="PRU00703"/>
    </source>
</evidence>
<evidence type="ECO:0000256" key="1">
    <source>
        <dbReference type="ARBA" id="ARBA00022737"/>
    </source>
</evidence>
<dbReference type="RefSeq" id="XP_004341561.1">
    <property type="nucleotide sequence ID" value="XM_004341513.1"/>
</dbReference>
<dbReference type="InterPro" id="IPR046342">
    <property type="entry name" value="CBS_dom_sf"/>
</dbReference>
<sequence>MDQVTVGDAVREVLPSQRDAEFVLMSLRPDDTLAIALRKLQGLKISGAPVLEDHSARSLRSARMVDLMDLALAIVESAGRPEVFNTPVRLIAGSAKEGGAAGLPFIYNDAPFVEGVRALKQSRARRLLVLDQATDAPLALLSQSSVVSWALRHIKHLPADLMAKPVSQLECGSRVVTVKRDEPMPDALRRFVGEDKSGVAVVDDRGRVVANLSLADLRCLTPENAAELLRLNVGAFLSATQELPKDPVTCRPSATLTEALHLLHSHRVYVTDEQGLPVGVFSTTDAVANLCP</sequence>
<name>L8H2L9_ACACF</name>
<dbReference type="PROSITE" id="PS51371">
    <property type="entry name" value="CBS"/>
    <property type="match status" value="1"/>
</dbReference>
<dbReference type="GeneID" id="14920257"/>
<dbReference type="Gene3D" id="3.10.580.10">
    <property type="entry name" value="CBS-domain"/>
    <property type="match status" value="2"/>
</dbReference>
<dbReference type="CDD" id="cd02205">
    <property type="entry name" value="CBS_pair_SF"/>
    <property type="match status" value="1"/>
</dbReference>
<dbReference type="InterPro" id="IPR050511">
    <property type="entry name" value="AMPK_gamma/SDS23_families"/>
</dbReference>
<dbReference type="VEuPathDB" id="AmoebaDB:ACA1_267340"/>
<evidence type="ECO:0000256" key="2">
    <source>
        <dbReference type="ARBA" id="ARBA00023122"/>
    </source>
</evidence>
<organism evidence="5 6">
    <name type="scientific">Acanthamoeba castellanii (strain ATCC 30010 / Neff)</name>
    <dbReference type="NCBI Taxonomy" id="1257118"/>
    <lineage>
        <taxon>Eukaryota</taxon>
        <taxon>Amoebozoa</taxon>
        <taxon>Discosea</taxon>
        <taxon>Longamoebia</taxon>
        <taxon>Centramoebida</taxon>
        <taxon>Acanthamoebidae</taxon>
        <taxon>Acanthamoeba</taxon>
    </lineage>
</organism>
<reference evidence="5 6" key="1">
    <citation type="journal article" date="2013" name="Genome Biol.">
        <title>Genome of Acanthamoeba castellanii highlights extensive lateral gene transfer and early evolution of tyrosine kinase signaling.</title>
        <authorList>
            <person name="Clarke M."/>
            <person name="Lohan A.J."/>
            <person name="Liu B."/>
            <person name="Lagkouvardos I."/>
            <person name="Roy S."/>
            <person name="Zafar N."/>
            <person name="Bertelli C."/>
            <person name="Schilde C."/>
            <person name="Kianianmomeni A."/>
            <person name="Burglin T.R."/>
            <person name="Frech C."/>
            <person name="Turcotte B."/>
            <person name="Kopec K.O."/>
            <person name="Synnott J.M."/>
            <person name="Choo C."/>
            <person name="Paponov I."/>
            <person name="Finkler A."/>
            <person name="Soon Heng Tan C."/>
            <person name="Hutchins A.P."/>
            <person name="Weinmeier T."/>
            <person name="Rattei T."/>
            <person name="Chu J.S."/>
            <person name="Gimenez G."/>
            <person name="Irimia M."/>
            <person name="Rigden D.J."/>
            <person name="Fitzpatrick D.A."/>
            <person name="Lorenzo-Morales J."/>
            <person name="Bateman A."/>
            <person name="Chiu C.H."/>
            <person name="Tang P."/>
            <person name="Hegemann P."/>
            <person name="Fromm H."/>
            <person name="Raoult D."/>
            <person name="Greub G."/>
            <person name="Miranda-Saavedra D."/>
            <person name="Chen N."/>
            <person name="Nash P."/>
            <person name="Ginger M.L."/>
            <person name="Horn M."/>
            <person name="Schaap P."/>
            <person name="Caler L."/>
            <person name="Loftus B."/>
        </authorList>
    </citation>
    <scope>NUCLEOTIDE SEQUENCE [LARGE SCALE GENOMIC DNA]</scope>
    <source>
        <strain evidence="5 6">Neff</strain>
    </source>
</reference>
<gene>
    <name evidence="5" type="ORF">ACA1_267340</name>
</gene>
<evidence type="ECO:0000313" key="6">
    <source>
        <dbReference type="Proteomes" id="UP000011083"/>
    </source>
</evidence>
<dbReference type="Pfam" id="PF00571">
    <property type="entry name" value="CBS"/>
    <property type="match status" value="2"/>
</dbReference>
<dbReference type="STRING" id="1257118.L8H2L9"/>
<evidence type="ECO:0000259" key="4">
    <source>
        <dbReference type="PROSITE" id="PS51371"/>
    </source>
</evidence>
<dbReference type="KEGG" id="acan:ACA1_267340"/>
<dbReference type="SMART" id="SM00116">
    <property type="entry name" value="CBS"/>
    <property type="match status" value="4"/>
</dbReference>
<keyword evidence="6" id="KW-1185">Reference proteome</keyword>
<dbReference type="Proteomes" id="UP000011083">
    <property type="component" value="Unassembled WGS sequence"/>
</dbReference>
<feature type="domain" description="CBS" evidence="4">
    <location>
        <begin position="171"/>
        <end position="227"/>
    </location>
</feature>
<dbReference type="PANTHER" id="PTHR13780:SF128">
    <property type="entry name" value="CBS DOMAIN-CONTAINING PROTEIN"/>
    <property type="match status" value="1"/>
</dbReference>
<protein>
    <submittedName>
        <fullName evidence="5">CBS domain containing protein</fullName>
    </submittedName>
</protein>
<keyword evidence="2 3" id="KW-0129">CBS domain</keyword>
<evidence type="ECO:0000313" key="5">
    <source>
        <dbReference type="EMBL" id="ELR19475.1"/>
    </source>
</evidence>